<comment type="caution">
    <text evidence="2">The sequence shown here is derived from an EMBL/GenBank/DDBJ whole genome shotgun (WGS) entry which is preliminary data.</text>
</comment>
<keyword evidence="3" id="KW-1185">Reference proteome</keyword>
<organism evidence="2 3">
    <name type="scientific">Prunus yedoensis var. nudiflora</name>
    <dbReference type="NCBI Taxonomy" id="2094558"/>
    <lineage>
        <taxon>Eukaryota</taxon>
        <taxon>Viridiplantae</taxon>
        <taxon>Streptophyta</taxon>
        <taxon>Embryophyta</taxon>
        <taxon>Tracheophyta</taxon>
        <taxon>Spermatophyta</taxon>
        <taxon>Magnoliopsida</taxon>
        <taxon>eudicotyledons</taxon>
        <taxon>Gunneridae</taxon>
        <taxon>Pentapetalae</taxon>
        <taxon>rosids</taxon>
        <taxon>fabids</taxon>
        <taxon>Rosales</taxon>
        <taxon>Rosaceae</taxon>
        <taxon>Amygdaloideae</taxon>
        <taxon>Amygdaleae</taxon>
        <taxon>Prunus</taxon>
    </lineage>
</organism>
<feature type="region of interest" description="Disordered" evidence="1">
    <location>
        <begin position="1"/>
        <end position="32"/>
    </location>
</feature>
<dbReference type="OrthoDB" id="1899337at2759"/>
<dbReference type="EMBL" id="PJQY01001921">
    <property type="protein sequence ID" value="PQP98187.1"/>
    <property type="molecule type" value="Genomic_DNA"/>
</dbReference>
<evidence type="ECO:0000256" key="1">
    <source>
        <dbReference type="SAM" id="MobiDB-lite"/>
    </source>
</evidence>
<proteinExistence type="predicted"/>
<protein>
    <submittedName>
        <fullName evidence="2">Uncharacterized protein</fullName>
    </submittedName>
</protein>
<dbReference type="AlphaFoldDB" id="A0A314Y2Q5"/>
<dbReference type="PANTHER" id="PTHR36720">
    <property type="entry name" value="TAF RNA POLYMERASE I SUBUNIT A"/>
    <property type="match status" value="1"/>
</dbReference>
<reference evidence="2 3" key="1">
    <citation type="submission" date="2018-02" db="EMBL/GenBank/DDBJ databases">
        <title>Draft genome of wild Prunus yedoensis var. nudiflora.</title>
        <authorList>
            <person name="Baek S."/>
            <person name="Kim J.-H."/>
            <person name="Choi K."/>
            <person name="Kim G.-B."/>
            <person name="Cho A."/>
            <person name="Jang H."/>
            <person name="Shin C.-H."/>
            <person name="Yu H.-J."/>
            <person name="Mun J.-H."/>
        </authorList>
    </citation>
    <scope>NUCLEOTIDE SEQUENCE [LARGE SCALE GENOMIC DNA]</scope>
    <source>
        <strain evidence="3">cv. Jeju island</strain>
        <tissue evidence="2">Leaf</tissue>
    </source>
</reference>
<accession>A0A314Y2Q5</accession>
<dbReference type="Proteomes" id="UP000250321">
    <property type="component" value="Unassembled WGS sequence"/>
</dbReference>
<dbReference type="STRING" id="2094558.A0A314Y2Q5"/>
<sequence>MAEPYSPEAEHDSPIKPSKQNNRKRKLTDDEEAHTAIPPHILKLLKRIVLSVSKPSYLLGVGSTRPRAEHRTRLNKLLRKLVKQHNWVEASGVLSLLLKSGRKDRSPVNNRFKYWVLMEMLEHLGSEYSKEYRVKDVYKVWESRNGIGSVQSFEYTFAVQVERILLWLTQGNLRDAHQDALGLMQLKGFEKDPLLMMIVGLTFQQLWYSTIPKEMQWKESDQFYSARQSDELLPYSEGHYAVDTHKAGTAFQCGSDTSIMKDKVLCNDADSGLHRELSVTIDEMEIENSQPNFETQNFYADSGENTENEASLCNDGGQMQYAPISQPLEGHPLFPSASMCRMMKGLESLLLPIRLPDSTDNHKDFMYLFSDHYNIAVKYLRLALHSTPPVLVALHPLIQLLLIGGQVKEALNELDYCCNSNTALHIRLRASLLEQFDRYNSALLSTCFEDILKNDPTCCDSLAKLVCLHQSEEYSSESLLEMIALHLDATYADYNTWREFALCFLKLSQYEEDRMSVCLNGNEKGHKDRYSVCFNKTPKMFIEGKSGESWRLRCRWWCTRHFSHNILASEIAAGDLQLLAYKAACAVHMYGPECDYFVDAYACLGKENERDLLMFLQTHVQNSVRIYSNFKQRTR</sequence>
<dbReference type="SUPFAM" id="SSF48452">
    <property type="entry name" value="TPR-like"/>
    <property type="match status" value="1"/>
</dbReference>
<dbReference type="InterPro" id="IPR011990">
    <property type="entry name" value="TPR-like_helical_dom_sf"/>
</dbReference>
<dbReference type="Pfam" id="PF14929">
    <property type="entry name" value="TAF1_subA"/>
    <property type="match status" value="1"/>
</dbReference>
<dbReference type="GO" id="GO:0000120">
    <property type="term" value="C:RNA polymerase I transcription regulator complex"/>
    <property type="evidence" value="ECO:0007669"/>
    <property type="project" value="InterPro"/>
</dbReference>
<evidence type="ECO:0000313" key="2">
    <source>
        <dbReference type="EMBL" id="PQP98187.1"/>
    </source>
</evidence>
<gene>
    <name evidence="2" type="ORF">Pyn_30662</name>
</gene>
<evidence type="ECO:0000313" key="3">
    <source>
        <dbReference type="Proteomes" id="UP000250321"/>
    </source>
</evidence>
<dbReference type="GO" id="GO:0006360">
    <property type="term" value="P:transcription by RNA polymerase I"/>
    <property type="evidence" value="ECO:0007669"/>
    <property type="project" value="InterPro"/>
</dbReference>
<dbReference type="PANTHER" id="PTHR36720:SF1">
    <property type="entry name" value="TAF RNA POLYMERASE I SUBUNIT A"/>
    <property type="match status" value="1"/>
</dbReference>
<dbReference type="InterPro" id="IPR039495">
    <property type="entry name" value="TAF1A"/>
</dbReference>
<name>A0A314Y2Q5_PRUYE</name>